<dbReference type="InterPro" id="IPR045635">
    <property type="entry name" value="DUF6412"/>
</dbReference>
<sequence>MTGIAARAHGPLLPTPVGGRAAMIRGLVVVAALSAISTAALMSQPSPLLVGALGVLLCAFALARAATVVLPVAGAYGPVVAARDHHRALARRAVPRLRDPDAPGRTRSRAPSVLLPAAP</sequence>
<evidence type="ECO:0000313" key="3">
    <source>
        <dbReference type="EMBL" id="MFD1533092.1"/>
    </source>
</evidence>
<keyword evidence="2" id="KW-1133">Transmembrane helix</keyword>
<keyword evidence="2" id="KW-0472">Membrane</keyword>
<reference evidence="4" key="1">
    <citation type="journal article" date="2019" name="Int. J. Syst. Evol. Microbiol.">
        <title>The Global Catalogue of Microorganisms (GCM) 10K type strain sequencing project: providing services to taxonomists for standard genome sequencing and annotation.</title>
        <authorList>
            <consortium name="The Broad Institute Genomics Platform"/>
            <consortium name="The Broad Institute Genome Sequencing Center for Infectious Disease"/>
            <person name="Wu L."/>
            <person name="Ma J."/>
        </authorList>
    </citation>
    <scope>NUCLEOTIDE SEQUENCE [LARGE SCALE GENOMIC DNA]</scope>
    <source>
        <strain evidence="4">JCM 12165</strain>
    </source>
</reference>
<dbReference type="RefSeq" id="WP_343983342.1">
    <property type="nucleotide sequence ID" value="NZ_BAAAJG010000016.1"/>
</dbReference>
<keyword evidence="4" id="KW-1185">Reference proteome</keyword>
<protein>
    <submittedName>
        <fullName evidence="3">DUF6412 domain-containing protein</fullName>
    </submittedName>
</protein>
<dbReference type="Pfam" id="PF19950">
    <property type="entry name" value="DUF6412"/>
    <property type="match status" value="1"/>
</dbReference>
<evidence type="ECO:0000256" key="1">
    <source>
        <dbReference type="SAM" id="MobiDB-lite"/>
    </source>
</evidence>
<name>A0ABW4FVN0_9PSEU</name>
<feature type="transmembrane region" description="Helical" evidence="2">
    <location>
        <begin position="22"/>
        <end position="41"/>
    </location>
</feature>
<dbReference type="Proteomes" id="UP001597145">
    <property type="component" value="Unassembled WGS sequence"/>
</dbReference>
<feature type="region of interest" description="Disordered" evidence="1">
    <location>
        <begin position="91"/>
        <end position="119"/>
    </location>
</feature>
<gene>
    <name evidence="3" type="ORF">ACFSCY_27070</name>
</gene>
<evidence type="ECO:0000313" key="4">
    <source>
        <dbReference type="Proteomes" id="UP001597145"/>
    </source>
</evidence>
<comment type="caution">
    <text evidence="3">The sequence shown here is derived from an EMBL/GenBank/DDBJ whole genome shotgun (WGS) entry which is preliminary data.</text>
</comment>
<organism evidence="3 4">
    <name type="scientific">Pseudonocardia aurantiaca</name>
    <dbReference type="NCBI Taxonomy" id="75290"/>
    <lineage>
        <taxon>Bacteria</taxon>
        <taxon>Bacillati</taxon>
        <taxon>Actinomycetota</taxon>
        <taxon>Actinomycetes</taxon>
        <taxon>Pseudonocardiales</taxon>
        <taxon>Pseudonocardiaceae</taxon>
        <taxon>Pseudonocardia</taxon>
    </lineage>
</organism>
<proteinExistence type="predicted"/>
<dbReference type="EMBL" id="JBHUCP010000023">
    <property type="protein sequence ID" value="MFD1533092.1"/>
    <property type="molecule type" value="Genomic_DNA"/>
</dbReference>
<keyword evidence="2" id="KW-0812">Transmembrane</keyword>
<evidence type="ECO:0000256" key="2">
    <source>
        <dbReference type="SAM" id="Phobius"/>
    </source>
</evidence>
<accession>A0ABW4FVN0</accession>